<name>A0ABD1TEV3_9LAMI</name>
<evidence type="ECO:0000313" key="2">
    <source>
        <dbReference type="Proteomes" id="UP001604336"/>
    </source>
</evidence>
<reference evidence="2" key="1">
    <citation type="submission" date="2024-07" db="EMBL/GenBank/DDBJ databases">
        <title>Two chromosome-level genome assemblies of Korean endemic species Abeliophyllum distichum and Forsythia ovata (Oleaceae).</title>
        <authorList>
            <person name="Jang H."/>
        </authorList>
    </citation>
    <scope>NUCLEOTIDE SEQUENCE [LARGE SCALE GENOMIC DNA]</scope>
</reference>
<dbReference type="Proteomes" id="UP001604336">
    <property type="component" value="Unassembled WGS sequence"/>
</dbReference>
<dbReference type="AlphaFoldDB" id="A0ABD1TEV3"/>
<organism evidence="1 2">
    <name type="scientific">Abeliophyllum distichum</name>
    <dbReference type="NCBI Taxonomy" id="126358"/>
    <lineage>
        <taxon>Eukaryota</taxon>
        <taxon>Viridiplantae</taxon>
        <taxon>Streptophyta</taxon>
        <taxon>Embryophyta</taxon>
        <taxon>Tracheophyta</taxon>
        <taxon>Spermatophyta</taxon>
        <taxon>Magnoliopsida</taxon>
        <taxon>eudicotyledons</taxon>
        <taxon>Gunneridae</taxon>
        <taxon>Pentapetalae</taxon>
        <taxon>asterids</taxon>
        <taxon>lamiids</taxon>
        <taxon>Lamiales</taxon>
        <taxon>Oleaceae</taxon>
        <taxon>Forsythieae</taxon>
        <taxon>Abeliophyllum</taxon>
    </lineage>
</organism>
<evidence type="ECO:0000313" key="1">
    <source>
        <dbReference type="EMBL" id="KAL2511257.1"/>
    </source>
</evidence>
<dbReference type="EMBL" id="JBFOLK010000005">
    <property type="protein sequence ID" value="KAL2511257.1"/>
    <property type="molecule type" value="Genomic_DNA"/>
</dbReference>
<accession>A0ABD1TEV3</accession>
<keyword evidence="2" id="KW-1185">Reference proteome</keyword>
<protein>
    <submittedName>
        <fullName evidence="1">Uncharacterized protein</fullName>
    </submittedName>
</protein>
<gene>
    <name evidence="1" type="ORF">Adt_16857</name>
</gene>
<comment type="caution">
    <text evidence="1">The sequence shown here is derived from an EMBL/GenBank/DDBJ whole genome shotgun (WGS) entry which is preliminary data.</text>
</comment>
<sequence length="101" mass="10656">MESPMDVSPCLATTRSHSIGRKIDRPGCVEGLCADNNKKRRKREKEAAHAGAAEAALDSAAVSAPAGTGASVSARWRRRQVTGEAGFGQRFTCGILGQVMQ</sequence>
<proteinExistence type="predicted"/>